<reference evidence="1 2" key="1">
    <citation type="submission" date="2023-01" db="EMBL/GenBank/DDBJ databases">
        <authorList>
            <person name="Yoon J.-W."/>
        </authorList>
    </citation>
    <scope>NUCLEOTIDE SEQUENCE [LARGE SCALE GENOMIC DNA]</scope>
    <source>
        <strain evidence="1 2">KMU-50</strain>
    </source>
</reference>
<keyword evidence="2" id="KW-1185">Reference proteome</keyword>
<dbReference type="RefSeq" id="WP_271052670.1">
    <property type="nucleotide sequence ID" value="NZ_JAQIIO010000001.1"/>
</dbReference>
<comment type="caution">
    <text evidence="1">The sequence shown here is derived from an EMBL/GenBank/DDBJ whole genome shotgun (WGS) entry which is preliminary data.</text>
</comment>
<evidence type="ECO:0000313" key="1">
    <source>
        <dbReference type="EMBL" id="MDA5093071.1"/>
    </source>
</evidence>
<gene>
    <name evidence="1" type="ORF">O2N63_03130</name>
</gene>
<dbReference type="EMBL" id="JAQIIO010000001">
    <property type="protein sequence ID" value="MDA5093071.1"/>
    <property type="molecule type" value="Genomic_DNA"/>
</dbReference>
<evidence type="ECO:0000313" key="2">
    <source>
        <dbReference type="Proteomes" id="UP001528040"/>
    </source>
</evidence>
<protein>
    <submittedName>
        <fullName evidence="1">Uncharacterized protein</fullName>
    </submittedName>
</protein>
<accession>A0ABT4VXU0</accession>
<dbReference type="Proteomes" id="UP001528040">
    <property type="component" value="Unassembled WGS sequence"/>
</dbReference>
<proteinExistence type="predicted"/>
<name>A0ABT4VXU0_9RHOB</name>
<organism evidence="1 2">
    <name type="scientific">Aliiroseovarius salicola</name>
    <dbReference type="NCBI Taxonomy" id="3009082"/>
    <lineage>
        <taxon>Bacteria</taxon>
        <taxon>Pseudomonadati</taxon>
        <taxon>Pseudomonadota</taxon>
        <taxon>Alphaproteobacteria</taxon>
        <taxon>Rhodobacterales</taxon>
        <taxon>Paracoccaceae</taxon>
        <taxon>Aliiroseovarius</taxon>
    </lineage>
</organism>
<sequence length="89" mass="9442">MTLDTFKRRSAGITSPASNAFSVTPDDANDLPVVTRGLYLGETSTVQIVLQGDDTPVTFTNLIGGVVHPLRVKRVYATGSTATDIVGIY</sequence>